<dbReference type="PANTHER" id="PTHR24412">
    <property type="entry name" value="KELCH PROTEIN"/>
    <property type="match status" value="1"/>
</dbReference>
<dbReference type="EMBL" id="KE673645">
    <property type="protein sequence ID" value="ERE77010.1"/>
    <property type="molecule type" value="Genomic_DNA"/>
</dbReference>
<proteinExistence type="predicted"/>
<dbReference type="Gene3D" id="2.120.10.80">
    <property type="entry name" value="Kelch-type beta propeller"/>
    <property type="match status" value="2"/>
</dbReference>
<accession>A0A061IA75</accession>
<reference evidence="5" key="1">
    <citation type="journal article" date="2013" name="Nat. Biotechnol.">
        <title>Chinese hamster genome sequenced from sorted chromosomes.</title>
        <authorList>
            <person name="Brinkrolf K."/>
            <person name="Rupp O."/>
            <person name="Laux H."/>
            <person name="Kollin F."/>
            <person name="Ernst W."/>
            <person name="Linke B."/>
            <person name="Kofler R."/>
            <person name="Romand S."/>
            <person name="Hesse F."/>
            <person name="Budach W.E."/>
            <person name="Galosy S."/>
            <person name="Muller D."/>
            <person name="Noll T."/>
            <person name="Wienberg J."/>
            <person name="Jostock T."/>
            <person name="Leonard M."/>
            <person name="Grillari J."/>
            <person name="Tauch A."/>
            <person name="Goesmann A."/>
            <person name="Helk B."/>
            <person name="Mott J.E."/>
            <person name="Puhler A."/>
            <person name="Borth N."/>
        </authorList>
    </citation>
    <scope>NUCLEOTIDE SEQUENCE [LARGE SCALE GENOMIC DNA]</scope>
    <source>
        <strain evidence="5">17A/GY</strain>
    </source>
</reference>
<organism evidence="4 5">
    <name type="scientific">Cricetulus griseus</name>
    <name type="common">Chinese hamster</name>
    <name type="synonym">Cricetulus barabensis griseus</name>
    <dbReference type="NCBI Taxonomy" id="10029"/>
    <lineage>
        <taxon>Eukaryota</taxon>
        <taxon>Metazoa</taxon>
        <taxon>Chordata</taxon>
        <taxon>Craniata</taxon>
        <taxon>Vertebrata</taxon>
        <taxon>Euteleostomi</taxon>
        <taxon>Mammalia</taxon>
        <taxon>Eutheria</taxon>
        <taxon>Euarchontoglires</taxon>
        <taxon>Glires</taxon>
        <taxon>Rodentia</taxon>
        <taxon>Myomorpha</taxon>
        <taxon>Muroidea</taxon>
        <taxon>Cricetidae</taxon>
        <taxon>Cricetinae</taxon>
        <taxon>Cricetulus</taxon>
    </lineage>
</organism>
<dbReference type="InterPro" id="IPR011333">
    <property type="entry name" value="SKP1/BTB/POZ_sf"/>
</dbReference>
<dbReference type="PIRSF" id="PIRSF037037">
    <property type="entry name" value="Kelch-like_protein_gigaxonin"/>
    <property type="match status" value="1"/>
</dbReference>
<dbReference type="InterPro" id="IPR017096">
    <property type="entry name" value="BTB-kelch_protein"/>
</dbReference>
<dbReference type="PANTHER" id="PTHR24412:SF497">
    <property type="entry name" value="KELCH-LIKE PROTEIN 18"/>
    <property type="match status" value="1"/>
</dbReference>
<dbReference type="InterPro" id="IPR000210">
    <property type="entry name" value="BTB/POZ_dom"/>
</dbReference>
<dbReference type="SMART" id="SM00875">
    <property type="entry name" value="BACK"/>
    <property type="match status" value="1"/>
</dbReference>
<sequence>MVEDGAEELEDLVHFSVSELPSRGYGVMEEIRRQGKLCDVTLKIGDHKFSAHRIVLAASIPYFHAMFTNDMMECKQDEIVMQGMDPSALEALINFAYNGNLAIDQQNVQSLLMGASFLQLQSIKDACCTFLRERSSHALRKVCLLKVLGEDKSTADAWPWEMRLIEKLELVFEAALAWVRYDREKREPCLPELLSNIRLPLCRPQFLSDRVQQDDLVRCCHKCRDLVDEAKDYHLMPERRPHLPAFRTRPRCCTSIAGLIYAVGGLNSAGDSLNVVEVFDPIANRWEKCHPMTTARSRVGVAVVNGLLYAIGGYDGQLRLSTVEAYNPETDTWTRVGSMNSKRSHSWGMGPCLKCAGFAHPWLLAVDLSLGWTVVTPMSSNRSAAGVTIFEGRIYVSGGHDGLQIFNSVEHYNHHTATWHPAASMLNKRCRHGAASLGSKMFVCGGYDGSGFLSIAEMYSSVADQWCLIVPMHTRRSRVSLVASCGRLYAVGGYDGQSNLSSVEMYDPETDRWTFMAPMACHEGGVGVGCIPLLTI</sequence>
<evidence type="ECO:0000259" key="3">
    <source>
        <dbReference type="PROSITE" id="PS50097"/>
    </source>
</evidence>
<dbReference type="SMART" id="SM00612">
    <property type="entry name" value="Kelch"/>
    <property type="match status" value="5"/>
</dbReference>
<dbReference type="Proteomes" id="UP000030759">
    <property type="component" value="Unassembled WGS sequence"/>
</dbReference>
<dbReference type="FunFam" id="3.30.710.10:FF:000001">
    <property type="entry name" value="Kelch-like family member 20"/>
    <property type="match status" value="1"/>
</dbReference>
<protein>
    <submittedName>
        <fullName evidence="4">Kelch-like protein 18</fullName>
    </submittedName>
</protein>
<dbReference type="PROSITE" id="PS50097">
    <property type="entry name" value="BTB"/>
    <property type="match status" value="1"/>
</dbReference>
<name>A0A061IA75_CRIGR</name>
<dbReference type="InterPro" id="IPR015915">
    <property type="entry name" value="Kelch-typ_b-propeller"/>
</dbReference>
<dbReference type="AlphaFoldDB" id="A0A061IA75"/>
<dbReference type="SMART" id="SM00225">
    <property type="entry name" value="BTB"/>
    <property type="match status" value="1"/>
</dbReference>
<evidence type="ECO:0000313" key="5">
    <source>
        <dbReference type="Proteomes" id="UP000030759"/>
    </source>
</evidence>
<dbReference type="InterPro" id="IPR030603">
    <property type="entry name" value="KLHL18_BTB/POZ"/>
</dbReference>
<keyword evidence="1" id="KW-0880">Kelch repeat</keyword>
<dbReference type="CDD" id="cd18247">
    <property type="entry name" value="BTB_POZ_KLHL18"/>
    <property type="match status" value="1"/>
</dbReference>
<dbReference type="InterPro" id="IPR006652">
    <property type="entry name" value="Kelch_1"/>
</dbReference>
<dbReference type="Pfam" id="PF01344">
    <property type="entry name" value="Kelch_1"/>
    <property type="match status" value="5"/>
</dbReference>
<dbReference type="Pfam" id="PF00651">
    <property type="entry name" value="BTB"/>
    <property type="match status" value="1"/>
</dbReference>
<dbReference type="Pfam" id="PF07707">
    <property type="entry name" value="BACK"/>
    <property type="match status" value="1"/>
</dbReference>
<dbReference type="InterPro" id="IPR011705">
    <property type="entry name" value="BACK"/>
</dbReference>
<dbReference type="SUPFAM" id="SSF54695">
    <property type="entry name" value="POZ domain"/>
    <property type="match status" value="1"/>
</dbReference>
<dbReference type="InterPro" id="IPR011043">
    <property type="entry name" value="Gal_Oxase/kelch_b-propeller"/>
</dbReference>
<dbReference type="Gene3D" id="1.25.40.420">
    <property type="match status" value="1"/>
</dbReference>
<dbReference type="SUPFAM" id="SSF50965">
    <property type="entry name" value="Galactose oxidase, central domain"/>
    <property type="match status" value="1"/>
</dbReference>
<evidence type="ECO:0000256" key="1">
    <source>
        <dbReference type="ARBA" id="ARBA00022441"/>
    </source>
</evidence>
<gene>
    <name evidence="4" type="ORF">H671_4g11384</name>
</gene>
<evidence type="ECO:0000256" key="2">
    <source>
        <dbReference type="ARBA" id="ARBA00022737"/>
    </source>
</evidence>
<dbReference type="Gene3D" id="3.30.710.10">
    <property type="entry name" value="Potassium Channel Kv1.1, Chain A"/>
    <property type="match status" value="1"/>
</dbReference>
<keyword evidence="2" id="KW-0677">Repeat</keyword>
<feature type="domain" description="BTB" evidence="3">
    <location>
        <begin position="38"/>
        <end position="105"/>
    </location>
</feature>
<evidence type="ECO:0000313" key="4">
    <source>
        <dbReference type="EMBL" id="ERE77010.1"/>
    </source>
</evidence>